<dbReference type="Proteomes" id="UP000054988">
    <property type="component" value="Unassembled WGS sequence"/>
</dbReference>
<organism evidence="1 2">
    <name type="scientific">Moniliophthora roreri</name>
    <name type="common">Frosty pod rot fungus</name>
    <name type="synonym">Monilia roreri</name>
    <dbReference type="NCBI Taxonomy" id="221103"/>
    <lineage>
        <taxon>Eukaryota</taxon>
        <taxon>Fungi</taxon>
        <taxon>Dikarya</taxon>
        <taxon>Basidiomycota</taxon>
        <taxon>Agaricomycotina</taxon>
        <taxon>Agaricomycetes</taxon>
        <taxon>Agaricomycetidae</taxon>
        <taxon>Agaricales</taxon>
        <taxon>Marasmiineae</taxon>
        <taxon>Marasmiaceae</taxon>
        <taxon>Moniliophthora</taxon>
    </lineage>
</organism>
<sequence length="65" mass="7599">MADLAQREKWNTLTDAAAKELEDFENALDMAQVKEDVLKIYLAMLKFSYDLRQQLQDRNEVLGYS</sequence>
<dbReference type="EMBL" id="LATX01002526">
    <property type="protein sequence ID" value="KTB27670.1"/>
    <property type="molecule type" value="Genomic_DNA"/>
</dbReference>
<accession>A0A0W0EUE5</accession>
<gene>
    <name evidence="1" type="ORF">WG66_19752</name>
</gene>
<evidence type="ECO:0000313" key="1">
    <source>
        <dbReference type="EMBL" id="KTB27670.1"/>
    </source>
</evidence>
<name>A0A0W0EUE5_MONRR</name>
<proteinExistence type="predicted"/>
<protein>
    <submittedName>
        <fullName evidence="1">Uncharacterized protein</fullName>
    </submittedName>
</protein>
<reference evidence="1 2" key="1">
    <citation type="submission" date="2015-12" db="EMBL/GenBank/DDBJ databases">
        <title>Draft genome sequence of Moniliophthora roreri, the causal agent of frosty pod rot of cacao.</title>
        <authorList>
            <person name="Aime M.C."/>
            <person name="Diaz-Valderrama J.R."/>
            <person name="Kijpornyongpan T."/>
            <person name="Phillips-Mora W."/>
        </authorList>
    </citation>
    <scope>NUCLEOTIDE SEQUENCE [LARGE SCALE GENOMIC DNA]</scope>
    <source>
        <strain evidence="1 2">MCA 2952</strain>
    </source>
</reference>
<evidence type="ECO:0000313" key="2">
    <source>
        <dbReference type="Proteomes" id="UP000054988"/>
    </source>
</evidence>
<dbReference type="AlphaFoldDB" id="A0A0W0EUE5"/>
<comment type="caution">
    <text evidence="1">The sequence shown here is derived from an EMBL/GenBank/DDBJ whole genome shotgun (WGS) entry which is preliminary data.</text>
</comment>